<evidence type="ECO:0008006" key="3">
    <source>
        <dbReference type="Google" id="ProtNLM"/>
    </source>
</evidence>
<proteinExistence type="predicted"/>
<dbReference type="EMBL" id="QUSX01000001">
    <property type="protein sequence ID" value="RRQ49898.1"/>
    <property type="molecule type" value="Genomic_DNA"/>
</dbReference>
<evidence type="ECO:0000313" key="1">
    <source>
        <dbReference type="EMBL" id="RRQ49898.1"/>
    </source>
</evidence>
<dbReference type="AlphaFoldDB" id="A0A3R8R4M9"/>
<organism evidence="1 2">
    <name type="scientific">Maribacter algicola</name>
    <dbReference type="NCBI Taxonomy" id="2498892"/>
    <lineage>
        <taxon>Bacteria</taxon>
        <taxon>Pseudomonadati</taxon>
        <taxon>Bacteroidota</taxon>
        <taxon>Flavobacteriia</taxon>
        <taxon>Flavobacteriales</taxon>
        <taxon>Flavobacteriaceae</taxon>
        <taxon>Maribacter</taxon>
    </lineage>
</organism>
<gene>
    <name evidence="1" type="ORF">DZC72_04750</name>
</gene>
<dbReference type="Proteomes" id="UP000286990">
    <property type="component" value="Unassembled WGS sequence"/>
</dbReference>
<sequence>MALVSLLLACDGEFVKNDLAIFLTSPKNDAPCLDGEKVGEKLDIPVEWTIEGLPNNLIIYVDKLDDNKEIIDISNQQQIPIAVEETSKKITVDPGSWYQWQIIGNEGNLKSDVYTFFSEGPPSPNQVPLPAQIQITRNSNSQVQFNWTQTPDLDNDRLVFDVFFGETEDTSIPLRENLESPEEISLSPIEADKTYYIKVITKEIRSDNTVGNRAIALLKVAVNG</sequence>
<reference evidence="2" key="1">
    <citation type="submission" date="2018-12" db="EMBL/GenBank/DDBJ databases">
        <title>Maribacter lutimaris sp. nov., isolated from marine sediment.</title>
        <authorList>
            <person name="Kim K.K."/>
        </authorList>
    </citation>
    <scope>NUCLEOTIDE SEQUENCE [LARGE SCALE GENOMIC DNA]</scope>
    <source>
        <strain evidence="2">PoM-212</strain>
    </source>
</reference>
<comment type="caution">
    <text evidence="1">The sequence shown here is derived from an EMBL/GenBank/DDBJ whole genome shotgun (WGS) entry which is preliminary data.</text>
</comment>
<protein>
    <recommendedName>
        <fullName evidence="3">Fibronectin type-III domain-containing protein</fullName>
    </recommendedName>
</protein>
<keyword evidence="2" id="KW-1185">Reference proteome</keyword>
<evidence type="ECO:0000313" key="2">
    <source>
        <dbReference type="Proteomes" id="UP000286990"/>
    </source>
</evidence>
<name>A0A3R8R4M9_9FLAO</name>
<accession>A0A3R8R4M9</accession>